<name>A0A0J9ST81_PLAV1</name>
<evidence type="ECO:0000256" key="1">
    <source>
        <dbReference type="SAM" id="Phobius"/>
    </source>
</evidence>
<sequence length="165" mass="19277">MNYWIHHEVLSKNPDRYSHLINEFFGIVPNLDDFKDCVYKIDHDTYKKLKTLDDLYKDFNNFKKESLPHGADTYENGNTCITLYNVHVEECNKDYKNGFCMKLIDFKNEYEEHMTKLKNCGNMPKYLPAIGSNIATSISIPVVAMSLISFVSYISYKVNNNLIHN</sequence>
<evidence type="ECO:0000313" key="2">
    <source>
        <dbReference type="EMBL" id="KMZ86056.1"/>
    </source>
</evidence>
<keyword evidence="1" id="KW-1133">Transmembrane helix</keyword>
<feature type="transmembrane region" description="Helical" evidence="1">
    <location>
        <begin position="134"/>
        <end position="156"/>
    </location>
</feature>
<organism evidence="2 3">
    <name type="scientific">Plasmodium vivax (strain Brazil I)</name>
    <dbReference type="NCBI Taxonomy" id="1033975"/>
    <lineage>
        <taxon>Eukaryota</taxon>
        <taxon>Sar</taxon>
        <taxon>Alveolata</taxon>
        <taxon>Apicomplexa</taxon>
        <taxon>Aconoidasida</taxon>
        <taxon>Haemosporida</taxon>
        <taxon>Plasmodiidae</taxon>
        <taxon>Plasmodium</taxon>
        <taxon>Plasmodium (Plasmodium)</taxon>
    </lineage>
</organism>
<evidence type="ECO:0000313" key="3">
    <source>
        <dbReference type="Proteomes" id="UP000053327"/>
    </source>
</evidence>
<reference evidence="2 3" key="1">
    <citation type="submission" date="2011-08" db="EMBL/GenBank/DDBJ databases">
        <title>The Genome Sequence of Plasmodium vivax Brazil I.</title>
        <authorList>
            <consortium name="The Broad Institute Genome Sequencing Platform"/>
            <consortium name="The Broad Institute Genome Sequencing Center for Infectious Disease"/>
            <person name="Neafsey D."/>
            <person name="Carlton J."/>
            <person name="Barnwell J."/>
            <person name="Collins W."/>
            <person name="Escalante A."/>
            <person name="Mullikin J."/>
            <person name="Saul A."/>
            <person name="Guigo R."/>
            <person name="Camara F."/>
            <person name="Young S.K."/>
            <person name="Zeng Q."/>
            <person name="Gargeya S."/>
            <person name="Fitzgerald M."/>
            <person name="Haas B."/>
            <person name="Abouelleil A."/>
            <person name="Alvarado L."/>
            <person name="Arachchi H.M."/>
            <person name="Berlin A."/>
            <person name="Brown A."/>
            <person name="Chapman S.B."/>
            <person name="Chen Z."/>
            <person name="Dunbar C."/>
            <person name="Freedman E."/>
            <person name="Gearin G."/>
            <person name="Gellesch M."/>
            <person name="Goldberg J."/>
            <person name="Griggs A."/>
            <person name="Gujja S."/>
            <person name="Heiman D."/>
            <person name="Howarth C."/>
            <person name="Larson L."/>
            <person name="Lui A."/>
            <person name="MacDonald P.J.P."/>
            <person name="Montmayeur A."/>
            <person name="Murphy C."/>
            <person name="Neiman D."/>
            <person name="Pearson M."/>
            <person name="Priest M."/>
            <person name="Roberts A."/>
            <person name="Saif S."/>
            <person name="Shea T."/>
            <person name="Shenoy N."/>
            <person name="Sisk P."/>
            <person name="Stolte C."/>
            <person name="Sykes S."/>
            <person name="Wortman J."/>
            <person name="Nusbaum C."/>
            <person name="Birren B."/>
        </authorList>
    </citation>
    <scope>NUCLEOTIDE SEQUENCE [LARGE SCALE GENOMIC DNA]</scope>
    <source>
        <strain evidence="2 3">Brazil I</strain>
    </source>
</reference>
<proteinExistence type="predicted"/>
<keyword evidence="1" id="KW-0472">Membrane</keyword>
<dbReference type="Pfam" id="PF05795">
    <property type="entry name" value="Plasmodium_Vir"/>
    <property type="match status" value="1"/>
</dbReference>
<dbReference type="Proteomes" id="UP000053327">
    <property type="component" value="Unassembled WGS sequence"/>
</dbReference>
<keyword evidence="1" id="KW-0812">Transmembrane</keyword>
<dbReference type="EMBL" id="KQ234827">
    <property type="protein sequence ID" value="KMZ86056.1"/>
    <property type="molecule type" value="Genomic_DNA"/>
</dbReference>
<accession>A0A0J9ST81</accession>
<protein>
    <submittedName>
        <fullName evidence="2">Uncharacterized protein</fullName>
    </submittedName>
</protein>
<dbReference type="InterPro" id="IPR008780">
    <property type="entry name" value="Plasmodium_Vir"/>
</dbReference>
<dbReference type="AlphaFoldDB" id="A0A0J9ST81"/>
<gene>
    <name evidence="2" type="ORF">PVBG_05455</name>
</gene>